<dbReference type="Proteomes" id="UP000198716">
    <property type="component" value="Unassembled WGS sequence"/>
</dbReference>
<dbReference type="Gene3D" id="2.170.150.40">
    <property type="entry name" value="Domain of unknown function (DUF427)"/>
    <property type="match status" value="2"/>
</dbReference>
<dbReference type="AlphaFoldDB" id="A0A1I1ZNU6"/>
<proteinExistence type="predicted"/>
<dbReference type="InterPro" id="IPR038694">
    <property type="entry name" value="DUF427_sf"/>
</dbReference>
<dbReference type="PANTHER" id="PTHR34310:SF9">
    <property type="entry name" value="BLR5716 PROTEIN"/>
    <property type="match status" value="1"/>
</dbReference>
<sequence length="248" mass="28489">MGGDEGIRVETSGKRVRAMLGGHVVADTRQARLVWEHPYYPTYYVPEADVRAELGNTGEMRHSRRLGEGTIYDVVVDSTTAPAGAISYRDCPLPELRELVRLDWNSMDEWFEEDEPVYVHPRDPYKRVDILESSRHVQVRLDGVTVADSHHPRILFETGLPPRYYLPLPDVRMDLLRPSDHETHCPYKGTAGYWHVRTGEAEHPDTVWTYRTPLPESHKIAGLACFYDERVDILLDGEPQRRPETPFA</sequence>
<dbReference type="EMBL" id="FOMZ01000011">
    <property type="protein sequence ID" value="SFE33359.1"/>
    <property type="molecule type" value="Genomic_DNA"/>
</dbReference>
<evidence type="ECO:0000259" key="1">
    <source>
        <dbReference type="Pfam" id="PF04248"/>
    </source>
</evidence>
<reference evidence="3" key="1">
    <citation type="submission" date="2016-10" db="EMBL/GenBank/DDBJ databases">
        <authorList>
            <person name="Varghese N."/>
            <person name="Submissions S."/>
        </authorList>
    </citation>
    <scope>NUCLEOTIDE SEQUENCE [LARGE SCALE GENOMIC DNA]</scope>
    <source>
        <strain evidence="3">DSM 45004</strain>
    </source>
</reference>
<feature type="domain" description="DUF427" evidence="1">
    <location>
        <begin position="16"/>
        <end position="98"/>
    </location>
</feature>
<feature type="domain" description="DUF427" evidence="1">
    <location>
        <begin position="137"/>
        <end position="229"/>
    </location>
</feature>
<evidence type="ECO:0000313" key="3">
    <source>
        <dbReference type="Proteomes" id="UP000198716"/>
    </source>
</evidence>
<protein>
    <submittedName>
        <fullName evidence="2">Uncharacterized conserved protein, DUF427 family</fullName>
    </submittedName>
</protein>
<evidence type="ECO:0000313" key="2">
    <source>
        <dbReference type="EMBL" id="SFE33359.1"/>
    </source>
</evidence>
<dbReference type="Pfam" id="PF04248">
    <property type="entry name" value="NTP_transf_9"/>
    <property type="match status" value="2"/>
</dbReference>
<dbReference type="RefSeq" id="WP_092928329.1">
    <property type="nucleotide sequence ID" value="NZ_FOMZ01000011.1"/>
</dbReference>
<name>A0A1I1ZNU6_9ACTN</name>
<organism evidence="2 3">
    <name type="scientific">Actinopolyspora alba</name>
    <dbReference type="NCBI Taxonomy" id="673379"/>
    <lineage>
        <taxon>Bacteria</taxon>
        <taxon>Bacillati</taxon>
        <taxon>Actinomycetota</taxon>
        <taxon>Actinomycetes</taxon>
        <taxon>Actinopolysporales</taxon>
        <taxon>Actinopolysporaceae</taxon>
        <taxon>Actinopolyspora</taxon>
        <taxon>Actinopolyspora alba group</taxon>
    </lineage>
</organism>
<gene>
    <name evidence="2" type="ORF">SAMN04487819_11169</name>
</gene>
<keyword evidence="3" id="KW-1185">Reference proteome</keyword>
<dbReference type="InterPro" id="IPR007361">
    <property type="entry name" value="DUF427"/>
</dbReference>
<dbReference type="PANTHER" id="PTHR34310">
    <property type="entry name" value="DUF427 DOMAIN PROTEIN (AFU_ORTHOLOGUE AFUA_3G02220)"/>
    <property type="match status" value="1"/>
</dbReference>
<accession>A0A1I1ZNU6</accession>